<dbReference type="SUPFAM" id="SSF51735">
    <property type="entry name" value="NAD(P)-binding Rossmann-fold domains"/>
    <property type="match status" value="1"/>
</dbReference>
<dbReference type="InterPro" id="IPR013708">
    <property type="entry name" value="Shikimate_DH-bd_N"/>
</dbReference>
<evidence type="ECO:0000259" key="3">
    <source>
        <dbReference type="Pfam" id="PF08501"/>
    </source>
</evidence>
<reference evidence="5 6" key="1">
    <citation type="submission" date="2023-07" db="EMBL/GenBank/DDBJ databases">
        <title>Sorghum-associated microbial communities from plants grown in Nebraska, USA.</title>
        <authorList>
            <person name="Schachtman D."/>
        </authorList>
    </citation>
    <scope>NUCLEOTIDE SEQUENCE [LARGE SCALE GENOMIC DNA]</scope>
    <source>
        <strain evidence="5 6">BE167</strain>
    </source>
</reference>
<dbReference type="InterPro" id="IPR022893">
    <property type="entry name" value="Shikimate_DH_fam"/>
</dbReference>
<evidence type="ECO:0000313" key="6">
    <source>
        <dbReference type="Proteomes" id="UP001252243"/>
    </source>
</evidence>
<comment type="pathway">
    <text evidence="1">Metabolic intermediate biosynthesis; chorismate biosynthesis; chorismate from D-erythrose 4-phosphate and phosphoenolpyruvate: step 4/7.</text>
</comment>
<keyword evidence="5" id="KW-0560">Oxidoreductase</keyword>
<evidence type="ECO:0000256" key="1">
    <source>
        <dbReference type="ARBA" id="ARBA00004871"/>
    </source>
</evidence>
<evidence type="ECO:0000256" key="2">
    <source>
        <dbReference type="ARBA" id="ARBA00023141"/>
    </source>
</evidence>
<dbReference type="EMBL" id="JAVDVQ010000001">
    <property type="protein sequence ID" value="MDR7080915.1"/>
    <property type="molecule type" value="Genomic_DNA"/>
</dbReference>
<dbReference type="Gene3D" id="3.40.50.10860">
    <property type="entry name" value="Leucine Dehydrogenase, chain A, domain 1"/>
    <property type="match status" value="1"/>
</dbReference>
<dbReference type="PANTHER" id="PTHR21089">
    <property type="entry name" value="SHIKIMATE DEHYDROGENASE"/>
    <property type="match status" value="1"/>
</dbReference>
<dbReference type="PANTHER" id="PTHR21089:SF1">
    <property type="entry name" value="BIFUNCTIONAL 3-DEHYDROQUINATE DEHYDRATASE_SHIKIMATE DEHYDROGENASE, CHLOROPLASTIC"/>
    <property type="match status" value="1"/>
</dbReference>
<sequence>MRSRAAVLGHPIGHSKSPALHRAAYAHLGVELDYTAIDVTEEELPAFMARVRQDVREKNDWRGLSVTMPLKAGMAREVDEVRGVARELGVINTVAFEAPAPGDSTGCTRLVGYNTDVAGIVNALRHAGAVSAPTGVVLGGGGTAAAALAALKDLGAPDAEIFVRDVSRAAEARTAAAALALPVRILPLSEAAAAIAAADVVICTLPPRAADPLADELAEQLARRAGEPSRQSAPGLSGVLLDVAYDPWPSRIASVWQEAGGTVVPGLEMLIYQAVEQVRHFTGLGEAVPAEVIDVMCDSVGAPRRVF</sequence>
<organism evidence="5 6">
    <name type="scientific">Arthrobacter ginsengisoli</name>
    <dbReference type="NCBI Taxonomy" id="1356565"/>
    <lineage>
        <taxon>Bacteria</taxon>
        <taxon>Bacillati</taxon>
        <taxon>Actinomycetota</taxon>
        <taxon>Actinomycetes</taxon>
        <taxon>Micrococcales</taxon>
        <taxon>Micrococcaceae</taxon>
        <taxon>Arthrobacter</taxon>
    </lineage>
</organism>
<protein>
    <submittedName>
        <fullName evidence="5">Shikimate dehydrogenase</fullName>
        <ecNumber evidence="5">1.1.1.25</ecNumber>
    </submittedName>
</protein>
<accession>A0ABU1U6W2</accession>
<dbReference type="RefSeq" id="WP_310049690.1">
    <property type="nucleotide sequence ID" value="NZ_JAVDVQ010000001.1"/>
</dbReference>
<name>A0ABU1U6W2_9MICC</name>
<evidence type="ECO:0000313" key="5">
    <source>
        <dbReference type="EMBL" id="MDR7080915.1"/>
    </source>
</evidence>
<gene>
    <name evidence="5" type="ORF">J2X01_000184</name>
</gene>
<dbReference type="GO" id="GO:0004764">
    <property type="term" value="F:shikimate 3-dehydrogenase (NADP+) activity"/>
    <property type="evidence" value="ECO:0007669"/>
    <property type="project" value="UniProtKB-EC"/>
</dbReference>
<dbReference type="Gene3D" id="3.40.50.720">
    <property type="entry name" value="NAD(P)-binding Rossmann-like Domain"/>
    <property type="match status" value="1"/>
</dbReference>
<dbReference type="Proteomes" id="UP001252243">
    <property type="component" value="Unassembled WGS sequence"/>
</dbReference>
<dbReference type="InterPro" id="IPR036291">
    <property type="entry name" value="NAD(P)-bd_dom_sf"/>
</dbReference>
<keyword evidence="2" id="KW-0028">Amino-acid biosynthesis</keyword>
<dbReference type="Pfam" id="PF18317">
    <property type="entry name" value="SDH_C"/>
    <property type="match status" value="1"/>
</dbReference>
<dbReference type="SUPFAM" id="SSF53223">
    <property type="entry name" value="Aminoacid dehydrogenase-like, N-terminal domain"/>
    <property type="match status" value="1"/>
</dbReference>
<keyword evidence="6" id="KW-1185">Reference proteome</keyword>
<keyword evidence="2" id="KW-0057">Aromatic amino acid biosynthesis</keyword>
<comment type="caution">
    <text evidence="5">The sequence shown here is derived from an EMBL/GenBank/DDBJ whole genome shotgun (WGS) entry which is preliminary data.</text>
</comment>
<dbReference type="Pfam" id="PF08501">
    <property type="entry name" value="Shikimate_dh_N"/>
    <property type="match status" value="1"/>
</dbReference>
<proteinExistence type="predicted"/>
<dbReference type="InterPro" id="IPR046346">
    <property type="entry name" value="Aminoacid_DH-like_N_sf"/>
</dbReference>
<dbReference type="EC" id="1.1.1.25" evidence="5"/>
<feature type="domain" description="SDH C-terminal" evidence="4">
    <location>
        <begin position="266"/>
        <end position="283"/>
    </location>
</feature>
<feature type="domain" description="Shikimate dehydrogenase substrate binding N-terminal" evidence="3">
    <location>
        <begin position="7"/>
        <end position="94"/>
    </location>
</feature>
<evidence type="ECO:0000259" key="4">
    <source>
        <dbReference type="Pfam" id="PF18317"/>
    </source>
</evidence>
<dbReference type="InterPro" id="IPR041121">
    <property type="entry name" value="SDH_C"/>
</dbReference>